<reference evidence="1 2" key="1">
    <citation type="journal article" date="2011" name="Mol. Biol. Evol.">
        <title>Comparative genomic analysis of fruiting body formation in Myxococcales.</title>
        <authorList>
            <person name="Huntley S."/>
            <person name="Hamann N."/>
            <person name="Wegener-Feldbrugge S."/>
            <person name="Treuner-Lange A."/>
            <person name="Kube M."/>
            <person name="Reinhardt R."/>
            <person name="Klages S."/>
            <person name="Muller R."/>
            <person name="Ronning C.M."/>
            <person name="Nierman W.C."/>
            <person name="Sogaard-Andersen L."/>
        </authorList>
    </citation>
    <scope>NUCLEOTIDE SEQUENCE [LARGE SCALE GENOMIC DNA]</scope>
    <source>
        <strain evidence="1 2">DW4/3-1</strain>
    </source>
</reference>
<evidence type="ECO:0000313" key="2">
    <source>
        <dbReference type="Proteomes" id="UP000001351"/>
    </source>
</evidence>
<sequence>MKNSRLRPQPRINKYLISSSARIFGIHDSDNLLISPAPPDLMNPQPGRRALAEGPTYRTYFFASFENAEPVETGENTLPPVPDFHWVGDLLAVSLAVFFGKRFEHHGLIETQGMFCMPSIVAREIVAHALPPFNSVPRADYGNDLNLTRLCEIAPLLDYCTGKAVPHTEGVDPQIKEAAIRAFFTAGRFYLRALHMIEEQPEAAYLDLVTVGEVLSNQYEYGDEEIFDAQTRDLLAKISDRLGAADARRIRERLRQIKRRYVLALKKLVSEDFFDVSDSKVEYGRLLKEEFEKTLSASYDLRSRYLHVGESFGLSVTYLQDEFVERAVAIAVTGSGDKDFEKILRRAPTLLGLERIMRRALLQFLNDRIWPLALRTPSPLPG</sequence>
<gene>
    <name evidence="1" type="ordered locus">STAUR_6168</name>
</gene>
<dbReference type="Proteomes" id="UP000001351">
    <property type="component" value="Chromosome"/>
</dbReference>
<proteinExistence type="predicted"/>
<protein>
    <submittedName>
        <fullName evidence="1">Conserved uncharacterized protein</fullName>
    </submittedName>
</protein>
<organism evidence="1 2">
    <name type="scientific">Stigmatella aurantiaca (strain DW4/3-1)</name>
    <dbReference type="NCBI Taxonomy" id="378806"/>
    <lineage>
        <taxon>Bacteria</taxon>
        <taxon>Pseudomonadati</taxon>
        <taxon>Myxococcota</taxon>
        <taxon>Myxococcia</taxon>
        <taxon>Myxococcales</taxon>
        <taxon>Cystobacterineae</taxon>
        <taxon>Archangiaceae</taxon>
        <taxon>Stigmatella</taxon>
    </lineage>
</organism>
<name>E3FEF5_STIAD</name>
<evidence type="ECO:0000313" key="1">
    <source>
        <dbReference type="EMBL" id="ADO73925.1"/>
    </source>
</evidence>
<dbReference type="OrthoDB" id="508856at2"/>
<dbReference type="KEGG" id="sur:STAUR_6168"/>
<keyword evidence="2" id="KW-1185">Reference proteome</keyword>
<dbReference type="RefSeq" id="WP_013377164.1">
    <property type="nucleotide sequence ID" value="NC_014623.1"/>
</dbReference>
<accession>E3FEF5</accession>
<dbReference type="eggNOG" id="ENOG502ZHF2">
    <property type="taxonomic scope" value="Bacteria"/>
</dbReference>
<dbReference type="AlphaFoldDB" id="E3FEF5"/>
<dbReference type="HOGENOM" id="CLU_701486_0_0_7"/>
<dbReference type="EMBL" id="CP002271">
    <property type="protein sequence ID" value="ADO73925.1"/>
    <property type="molecule type" value="Genomic_DNA"/>
</dbReference>